<keyword evidence="3 6" id="KW-0812">Transmembrane</keyword>
<dbReference type="InterPro" id="IPR038330">
    <property type="entry name" value="TspO/MBR-related_sf"/>
</dbReference>
<dbReference type="Proteomes" id="UP001597032">
    <property type="component" value="Unassembled WGS sequence"/>
</dbReference>
<accession>A0ABW2ZAT8</accession>
<evidence type="ECO:0000256" key="4">
    <source>
        <dbReference type="ARBA" id="ARBA00022989"/>
    </source>
</evidence>
<evidence type="ECO:0000256" key="3">
    <source>
        <dbReference type="ARBA" id="ARBA00022692"/>
    </source>
</evidence>
<evidence type="ECO:0000256" key="1">
    <source>
        <dbReference type="ARBA" id="ARBA00004141"/>
    </source>
</evidence>
<proteinExistence type="inferred from homology"/>
<comment type="similarity">
    <text evidence="2">Belongs to the TspO/BZRP family.</text>
</comment>
<evidence type="ECO:0000256" key="2">
    <source>
        <dbReference type="ARBA" id="ARBA00007524"/>
    </source>
</evidence>
<keyword evidence="8" id="KW-1185">Reference proteome</keyword>
<feature type="transmembrane region" description="Helical" evidence="6">
    <location>
        <begin position="46"/>
        <end position="68"/>
    </location>
</feature>
<reference evidence="8" key="1">
    <citation type="journal article" date="2019" name="Int. J. Syst. Evol. Microbiol.">
        <title>The Global Catalogue of Microorganisms (GCM) 10K type strain sequencing project: providing services to taxonomists for standard genome sequencing and annotation.</title>
        <authorList>
            <consortium name="The Broad Institute Genomics Platform"/>
            <consortium name="The Broad Institute Genome Sequencing Center for Infectious Disease"/>
            <person name="Wu L."/>
            <person name="Ma J."/>
        </authorList>
    </citation>
    <scope>NUCLEOTIDE SEQUENCE [LARGE SCALE GENOMIC DNA]</scope>
    <source>
        <strain evidence="8">CCUG 60022</strain>
    </source>
</reference>
<comment type="caution">
    <text evidence="7">The sequence shown here is derived from an EMBL/GenBank/DDBJ whole genome shotgun (WGS) entry which is preliminary data.</text>
</comment>
<evidence type="ECO:0000313" key="8">
    <source>
        <dbReference type="Proteomes" id="UP001597032"/>
    </source>
</evidence>
<protein>
    <submittedName>
        <fullName evidence="7">Tryptophan-rich sensory protein</fullName>
    </submittedName>
</protein>
<dbReference type="Gene3D" id="1.20.1260.100">
    <property type="entry name" value="TspO/MBR protein"/>
    <property type="match status" value="1"/>
</dbReference>
<name>A0ABW2ZAT8_9FLAO</name>
<evidence type="ECO:0000256" key="5">
    <source>
        <dbReference type="ARBA" id="ARBA00023136"/>
    </source>
</evidence>
<comment type="subcellular location">
    <subcellularLocation>
        <location evidence="1">Membrane</location>
        <topology evidence="1">Multi-pass membrane protein</topology>
    </subcellularLocation>
</comment>
<dbReference type="InterPro" id="IPR004307">
    <property type="entry name" value="TspO_MBR"/>
</dbReference>
<sequence length="75" mass="8572">MNLKNLLLSISICVVFAIIGGFLAGNSLETWFAEIRKPRFSLPLKGWHIVGVLYYIMTITILYQLLILKDGFQKK</sequence>
<feature type="transmembrane region" description="Helical" evidence="6">
    <location>
        <begin position="7"/>
        <end position="26"/>
    </location>
</feature>
<evidence type="ECO:0000313" key="7">
    <source>
        <dbReference type="EMBL" id="MFD0762852.1"/>
    </source>
</evidence>
<dbReference type="RefSeq" id="WP_386783350.1">
    <property type="nucleotide sequence ID" value="NZ_JBHTIC010000019.1"/>
</dbReference>
<gene>
    <name evidence="7" type="ORF">ACFQZW_12240</name>
</gene>
<evidence type="ECO:0000256" key="6">
    <source>
        <dbReference type="SAM" id="Phobius"/>
    </source>
</evidence>
<dbReference type="EMBL" id="JBHTIC010000019">
    <property type="protein sequence ID" value="MFD0762852.1"/>
    <property type="molecule type" value="Genomic_DNA"/>
</dbReference>
<keyword evidence="4 6" id="KW-1133">Transmembrane helix</keyword>
<organism evidence="7 8">
    <name type="scientific">Lutibacter aestuarii</name>
    <dbReference type="NCBI Taxonomy" id="861111"/>
    <lineage>
        <taxon>Bacteria</taxon>
        <taxon>Pseudomonadati</taxon>
        <taxon>Bacteroidota</taxon>
        <taxon>Flavobacteriia</taxon>
        <taxon>Flavobacteriales</taxon>
        <taxon>Flavobacteriaceae</taxon>
        <taxon>Lutibacter</taxon>
    </lineage>
</organism>
<dbReference type="Pfam" id="PF03073">
    <property type="entry name" value="TspO_MBR"/>
    <property type="match status" value="1"/>
</dbReference>
<keyword evidence="5 6" id="KW-0472">Membrane</keyword>